<sequence>MFNNKWINWGLGALSGIVFYVTQVILFYLGVSFLLSALISAVVSPLLVEIVIRMLAITWLPQARWFRRLNFHESILEGLWLERLNRDGKEHYSLFRFVYDPKGALANFAMVGASYDAEEFFKHSDWESSLLKATPTVGGFDVEYTYQATRSDGDGLPKVGYGMSRFNRCFDAMGNIENGSGFYHAAEEPQIYLCRYWLYRVDEKFKKLVGANQESLCSHAAIEDFLRKVAEHFKPSTPHFLNATSGEPERRTFCEEFQRSLNAKPSGT</sequence>
<name>A0A9X1SJ77_9BACT</name>
<dbReference type="RefSeq" id="WP_230224923.1">
    <property type="nucleotide sequence ID" value="NZ_JAJKFT010000010.1"/>
</dbReference>
<dbReference type="AlphaFoldDB" id="A0A9X1SJ77"/>
<feature type="transmembrane region" description="Helical" evidence="1">
    <location>
        <begin position="7"/>
        <end position="31"/>
    </location>
</feature>
<feature type="transmembrane region" description="Helical" evidence="1">
    <location>
        <begin position="37"/>
        <end position="60"/>
    </location>
</feature>
<dbReference type="EMBL" id="JAJKFT010000010">
    <property type="protein sequence ID" value="MCC9632067.1"/>
    <property type="molecule type" value="Genomic_DNA"/>
</dbReference>
<reference evidence="2" key="1">
    <citation type="submission" date="2021-11" db="EMBL/GenBank/DDBJ databases">
        <title>Genome sequence.</title>
        <authorList>
            <person name="Sun Q."/>
        </authorList>
    </citation>
    <scope>NUCLEOTIDE SEQUENCE</scope>
    <source>
        <strain evidence="2">JC732</strain>
    </source>
</reference>
<evidence type="ECO:0000313" key="3">
    <source>
        <dbReference type="Proteomes" id="UP001139103"/>
    </source>
</evidence>
<keyword evidence="1" id="KW-0472">Membrane</keyword>
<keyword evidence="3" id="KW-1185">Reference proteome</keyword>
<organism evidence="2 3">
    <name type="scientific">Blastopirellula sediminis</name>
    <dbReference type="NCBI Taxonomy" id="2894196"/>
    <lineage>
        <taxon>Bacteria</taxon>
        <taxon>Pseudomonadati</taxon>
        <taxon>Planctomycetota</taxon>
        <taxon>Planctomycetia</taxon>
        <taxon>Pirellulales</taxon>
        <taxon>Pirellulaceae</taxon>
        <taxon>Blastopirellula</taxon>
    </lineage>
</organism>
<keyword evidence="1" id="KW-0812">Transmembrane</keyword>
<accession>A0A9X1SJ77</accession>
<keyword evidence="1" id="KW-1133">Transmembrane helix</keyword>
<gene>
    <name evidence="2" type="ORF">LOC68_27045</name>
</gene>
<comment type="caution">
    <text evidence="2">The sequence shown here is derived from an EMBL/GenBank/DDBJ whole genome shotgun (WGS) entry which is preliminary data.</text>
</comment>
<proteinExistence type="predicted"/>
<dbReference type="Proteomes" id="UP001139103">
    <property type="component" value="Unassembled WGS sequence"/>
</dbReference>
<evidence type="ECO:0000256" key="1">
    <source>
        <dbReference type="SAM" id="Phobius"/>
    </source>
</evidence>
<protein>
    <submittedName>
        <fullName evidence="2">Uncharacterized protein</fullName>
    </submittedName>
</protein>
<evidence type="ECO:0000313" key="2">
    <source>
        <dbReference type="EMBL" id="MCC9632067.1"/>
    </source>
</evidence>